<evidence type="ECO:0000259" key="1">
    <source>
        <dbReference type="Pfam" id="PF09937"/>
    </source>
</evidence>
<accession>A0A328YNF1</accession>
<evidence type="ECO:0000313" key="2">
    <source>
        <dbReference type="EMBL" id="RAR71616.1"/>
    </source>
</evidence>
<name>A0A328YNF1_9BURK</name>
<proteinExistence type="predicted"/>
<sequence length="330" mass="36034">MLENLTPFAAEILPGHGADGGMCRTVVVKATLDFAGRPVAQGRAVPVFRGDEFFREEGLSGTVRHEADLAPAKPKVDVIFNGYAYAPGGRPAARFDAGLAIGRESRTLRVFGKRVWRRRLGLFPVAEEQEPALRVPVIYGLAFGGQDADDPVVFHPANPSGAGFSAGLPPDGAPLHQFEWPDDPVRMASDDVSPAGFGCVGRTWLPRRALWGSYAARELQDAPGIVTRMPATFDPAAWNCAHPRMQFLPAQLAAGTRLRWMHLSADGEGAFTVPDLRPAVSWVARGERATVRPGFDTLVIEPEQEHIVLIWRYTLTQEPARYLESVQVHL</sequence>
<dbReference type="Proteomes" id="UP000248856">
    <property type="component" value="Unassembled WGS sequence"/>
</dbReference>
<evidence type="ECO:0000313" key="3">
    <source>
        <dbReference type="Proteomes" id="UP000248856"/>
    </source>
</evidence>
<keyword evidence="3" id="KW-1185">Reference proteome</keyword>
<reference evidence="2 3" key="1">
    <citation type="submission" date="2018-06" db="EMBL/GenBank/DDBJ databases">
        <title>Genomic Encyclopedia of Archaeal and Bacterial Type Strains, Phase II (KMG-II): from individual species to whole genera.</title>
        <authorList>
            <person name="Goeker M."/>
        </authorList>
    </citation>
    <scope>NUCLEOTIDE SEQUENCE [LARGE SCALE GENOMIC DNA]</scope>
    <source>
        <strain evidence="2 3">CFPB 3232</strain>
    </source>
</reference>
<gene>
    <name evidence="2" type="ORF">AX018_10903</name>
</gene>
<dbReference type="Pfam" id="PF09937">
    <property type="entry name" value="DUF2169"/>
    <property type="match status" value="1"/>
</dbReference>
<feature type="domain" description="DUF2169" evidence="1">
    <location>
        <begin position="23"/>
        <end position="312"/>
    </location>
</feature>
<dbReference type="EMBL" id="QLTA01000090">
    <property type="protein sequence ID" value="RAR71616.1"/>
    <property type="molecule type" value="Genomic_DNA"/>
</dbReference>
<dbReference type="InterPro" id="IPR018683">
    <property type="entry name" value="DUF2169"/>
</dbReference>
<comment type="caution">
    <text evidence="2">The sequence shown here is derived from an EMBL/GenBank/DDBJ whole genome shotgun (WGS) entry which is preliminary data.</text>
</comment>
<dbReference type="RefSeq" id="WP_111882638.1">
    <property type="nucleotide sequence ID" value="NZ_CBCSGC010000016.1"/>
</dbReference>
<protein>
    <recommendedName>
        <fullName evidence="1">DUF2169 domain-containing protein</fullName>
    </recommendedName>
</protein>
<dbReference type="AlphaFoldDB" id="A0A328YNF1"/>
<dbReference type="OrthoDB" id="237820at2"/>
<organism evidence="2 3">
    <name type="scientific">Paracidovorax anthurii</name>
    <dbReference type="NCBI Taxonomy" id="78229"/>
    <lineage>
        <taxon>Bacteria</taxon>
        <taxon>Pseudomonadati</taxon>
        <taxon>Pseudomonadota</taxon>
        <taxon>Betaproteobacteria</taxon>
        <taxon>Burkholderiales</taxon>
        <taxon>Comamonadaceae</taxon>
        <taxon>Paracidovorax</taxon>
    </lineage>
</organism>